<dbReference type="PATRIC" id="fig|717774.3.peg.4043"/>
<keyword evidence="2" id="KW-1185">Reference proteome</keyword>
<evidence type="ECO:0000313" key="1">
    <source>
        <dbReference type="EMBL" id="ADZ93132.1"/>
    </source>
</evidence>
<proteinExistence type="predicted"/>
<name>F2JYK3_MARM1</name>
<sequence length="134" mass="15634">MKHYFLGKFTRSDSKESDDSPEALLKGNLKNQISAVLQRQMKDANSKKAASYFWGNTGWVIEQAVLESNDIVEWLDDEDIDRYFERVLPELMRLLQKYRSSCDDPNGYGFAVINELDLKLIELARDYQLHVRPE</sequence>
<accession>F2JYK3</accession>
<dbReference type="KEGG" id="mme:Marme_3922"/>
<dbReference type="RefSeq" id="WP_013663034.1">
    <property type="nucleotide sequence ID" value="NC_015276.1"/>
</dbReference>
<reference evidence="1 2" key="1">
    <citation type="journal article" date="2012" name="Stand. Genomic Sci.">
        <title>Complete genome sequence of the melanogenic marine bacterium Marinomonas mediterranea type strain (MMB-1(T)).</title>
        <authorList>
            <person name="Lucas-Elio P."/>
            <person name="Goodwin L."/>
            <person name="Woyke T."/>
            <person name="Pitluck S."/>
            <person name="Nolan M."/>
            <person name="Kyrpides N.C."/>
            <person name="Detter J.C."/>
            <person name="Copeland A."/>
            <person name="Teshima H."/>
            <person name="Bruce D."/>
            <person name="Detter C."/>
            <person name="Tapia R."/>
            <person name="Han S."/>
            <person name="Land M.L."/>
            <person name="Ivanova N."/>
            <person name="Mikhailova N."/>
            <person name="Johnston A.W."/>
            <person name="Sanchez-Amat A."/>
        </authorList>
    </citation>
    <scope>NUCLEOTIDE SEQUENCE [LARGE SCALE GENOMIC DNA]</scope>
    <source>
        <strain evidence="2">ATCC 700492 / JCM 21426 / NBRC 103028 / MMB-1</strain>
    </source>
</reference>
<protein>
    <submittedName>
        <fullName evidence="1">Uncharacterized protein</fullName>
    </submittedName>
</protein>
<dbReference type="HOGENOM" id="CLU_1893700_0_0_6"/>
<organism evidence="1 2">
    <name type="scientific">Marinomonas mediterranea (strain ATCC 700492 / JCM 21426 / NBRC 103028 / MMB-1)</name>
    <dbReference type="NCBI Taxonomy" id="717774"/>
    <lineage>
        <taxon>Bacteria</taxon>
        <taxon>Pseudomonadati</taxon>
        <taxon>Pseudomonadota</taxon>
        <taxon>Gammaproteobacteria</taxon>
        <taxon>Oceanospirillales</taxon>
        <taxon>Oceanospirillaceae</taxon>
        <taxon>Marinomonas</taxon>
    </lineage>
</organism>
<dbReference type="OrthoDB" id="6121501at2"/>
<dbReference type="Proteomes" id="UP000001062">
    <property type="component" value="Chromosome"/>
</dbReference>
<gene>
    <name evidence="1" type="ordered locus">Marme_3922</name>
</gene>
<dbReference type="EMBL" id="CP002583">
    <property type="protein sequence ID" value="ADZ93132.1"/>
    <property type="molecule type" value="Genomic_DNA"/>
</dbReference>
<dbReference type="AlphaFoldDB" id="F2JYK3"/>
<evidence type="ECO:0000313" key="2">
    <source>
        <dbReference type="Proteomes" id="UP000001062"/>
    </source>
</evidence>
<dbReference type="STRING" id="717774.Marme_3922"/>
<dbReference type="eggNOG" id="ENOG5033CF4">
    <property type="taxonomic scope" value="Bacteria"/>
</dbReference>